<dbReference type="EMBL" id="SNYJ01000005">
    <property type="protein sequence ID" value="TDQ40668.1"/>
    <property type="molecule type" value="Genomic_DNA"/>
</dbReference>
<dbReference type="GO" id="GO:0016491">
    <property type="term" value="F:oxidoreductase activity"/>
    <property type="evidence" value="ECO:0007669"/>
    <property type="project" value="UniProtKB-KW"/>
</dbReference>
<protein>
    <submittedName>
        <fullName evidence="3">Short subunit dehydrogenase</fullName>
    </submittedName>
</protein>
<evidence type="ECO:0000256" key="2">
    <source>
        <dbReference type="ARBA" id="ARBA00023002"/>
    </source>
</evidence>
<comment type="similarity">
    <text evidence="1">Belongs to the short-chain dehydrogenases/reductases (SDR) family.</text>
</comment>
<dbReference type="PRINTS" id="PR00081">
    <property type="entry name" value="GDHRDH"/>
</dbReference>
<accession>A0A4R6U2L1</accession>
<dbReference type="RefSeq" id="WP_133579876.1">
    <property type="nucleotide sequence ID" value="NZ_SNYJ01000005.1"/>
</dbReference>
<dbReference type="SUPFAM" id="SSF51735">
    <property type="entry name" value="NAD(P)-binding Rossmann-fold domains"/>
    <property type="match status" value="1"/>
</dbReference>
<keyword evidence="2" id="KW-0560">Oxidoreductase</keyword>
<dbReference type="Proteomes" id="UP000295632">
    <property type="component" value="Unassembled WGS sequence"/>
</dbReference>
<dbReference type="Gene3D" id="3.40.50.720">
    <property type="entry name" value="NAD(P)-binding Rossmann-like Domain"/>
    <property type="match status" value="1"/>
</dbReference>
<evidence type="ECO:0000256" key="1">
    <source>
        <dbReference type="ARBA" id="ARBA00006484"/>
    </source>
</evidence>
<gene>
    <name evidence="3" type="ORF">EV213_1059</name>
</gene>
<name>A0A4R6U2L1_9BACI</name>
<proteinExistence type="inferred from homology"/>
<sequence>MDYANKTILLTGASSGIGLEFAQELAKKGGNLILVARSKEKLEELATKLKNLYHVNVKVLSIDLAKSGAAEVIYNELEDNNKEVDILINNAGVGTLDYLDRLC</sequence>
<dbReference type="AlphaFoldDB" id="A0A4R6U2L1"/>
<evidence type="ECO:0000313" key="3">
    <source>
        <dbReference type="EMBL" id="TDQ40668.1"/>
    </source>
</evidence>
<dbReference type="InterPro" id="IPR002347">
    <property type="entry name" value="SDR_fam"/>
</dbReference>
<dbReference type="PANTHER" id="PTHR42901">
    <property type="entry name" value="ALCOHOL DEHYDROGENASE"/>
    <property type="match status" value="1"/>
</dbReference>
<comment type="caution">
    <text evidence="3">The sequence shown here is derived from an EMBL/GenBank/DDBJ whole genome shotgun (WGS) entry which is preliminary data.</text>
</comment>
<dbReference type="Pfam" id="PF00106">
    <property type="entry name" value="adh_short"/>
    <property type="match status" value="1"/>
</dbReference>
<reference evidence="3 4" key="1">
    <citation type="submission" date="2019-03" db="EMBL/GenBank/DDBJ databases">
        <title>Genomic Encyclopedia of Type Strains, Phase IV (KMG-IV): sequencing the most valuable type-strain genomes for metagenomic binning, comparative biology and taxonomic classification.</title>
        <authorList>
            <person name="Goeker M."/>
        </authorList>
    </citation>
    <scope>NUCLEOTIDE SEQUENCE [LARGE SCALE GENOMIC DNA]</scope>
    <source>
        <strain evidence="3 4">DSM 28697</strain>
    </source>
</reference>
<dbReference type="OrthoDB" id="9810734at2"/>
<dbReference type="PANTHER" id="PTHR42901:SF1">
    <property type="entry name" value="ALCOHOL DEHYDROGENASE"/>
    <property type="match status" value="1"/>
</dbReference>
<organism evidence="3 4">
    <name type="scientific">Aureibacillus halotolerans</name>
    <dbReference type="NCBI Taxonomy" id="1508390"/>
    <lineage>
        <taxon>Bacteria</taxon>
        <taxon>Bacillati</taxon>
        <taxon>Bacillota</taxon>
        <taxon>Bacilli</taxon>
        <taxon>Bacillales</taxon>
        <taxon>Bacillaceae</taxon>
        <taxon>Aureibacillus</taxon>
    </lineage>
</organism>
<dbReference type="InterPro" id="IPR036291">
    <property type="entry name" value="NAD(P)-bd_dom_sf"/>
</dbReference>
<keyword evidence="4" id="KW-1185">Reference proteome</keyword>
<evidence type="ECO:0000313" key="4">
    <source>
        <dbReference type="Proteomes" id="UP000295632"/>
    </source>
</evidence>